<keyword evidence="2" id="KW-1185">Reference proteome</keyword>
<evidence type="ECO:0000313" key="1">
    <source>
        <dbReference type="EMBL" id="KAK9151212.1"/>
    </source>
</evidence>
<comment type="caution">
    <text evidence="1">The sequence shown here is derived from an EMBL/GenBank/DDBJ whole genome shotgun (WGS) entry which is preliminary data.</text>
</comment>
<dbReference type="AlphaFoldDB" id="A0AAP0KES9"/>
<name>A0AAP0KES9_9MAGN</name>
<dbReference type="EMBL" id="JBBNAF010000004">
    <property type="protein sequence ID" value="KAK9151212.1"/>
    <property type="molecule type" value="Genomic_DNA"/>
</dbReference>
<accession>A0AAP0KES9</accession>
<dbReference type="Proteomes" id="UP001420932">
    <property type="component" value="Unassembled WGS sequence"/>
</dbReference>
<sequence length="87" mass="9876">MNVDYRTIPPKDLAKFVLSEGGWLKLLDSFSRSNFSMAFPFVAASEEISNMEDSLITGFINHCGHDLERKNVLCARVMCDRRISETC</sequence>
<organism evidence="1 2">
    <name type="scientific">Stephania yunnanensis</name>
    <dbReference type="NCBI Taxonomy" id="152371"/>
    <lineage>
        <taxon>Eukaryota</taxon>
        <taxon>Viridiplantae</taxon>
        <taxon>Streptophyta</taxon>
        <taxon>Embryophyta</taxon>
        <taxon>Tracheophyta</taxon>
        <taxon>Spermatophyta</taxon>
        <taxon>Magnoliopsida</taxon>
        <taxon>Ranunculales</taxon>
        <taxon>Menispermaceae</taxon>
        <taxon>Menispermoideae</taxon>
        <taxon>Cissampelideae</taxon>
        <taxon>Stephania</taxon>
    </lineage>
</organism>
<dbReference type="PANTHER" id="PTHR35285">
    <property type="entry name" value="2-C-METHYL-D-ERYTHRITOL 4-PHOSPHATE CYTIDYLYLTRANSFERASE"/>
    <property type="match status" value="1"/>
</dbReference>
<dbReference type="PANTHER" id="PTHR35285:SF1">
    <property type="entry name" value="2-C-METHYL-D-ERYTHRITOL 4-PHOSPHATE CYTIDYLYLTRANSFERASE"/>
    <property type="match status" value="1"/>
</dbReference>
<proteinExistence type="predicted"/>
<gene>
    <name evidence="1" type="ORF">Syun_009521</name>
</gene>
<evidence type="ECO:0000313" key="2">
    <source>
        <dbReference type="Proteomes" id="UP001420932"/>
    </source>
</evidence>
<reference evidence="1 2" key="1">
    <citation type="submission" date="2024-01" db="EMBL/GenBank/DDBJ databases">
        <title>Genome assemblies of Stephania.</title>
        <authorList>
            <person name="Yang L."/>
        </authorList>
    </citation>
    <scope>NUCLEOTIDE SEQUENCE [LARGE SCALE GENOMIC DNA]</scope>
    <source>
        <strain evidence="1">YNDBR</strain>
        <tissue evidence="1">Leaf</tissue>
    </source>
</reference>
<protein>
    <submittedName>
        <fullName evidence="1">Uncharacterized protein</fullName>
    </submittedName>
</protein>